<evidence type="ECO:0000256" key="2">
    <source>
        <dbReference type="ARBA" id="ARBA00023125"/>
    </source>
</evidence>
<dbReference type="Gene3D" id="1.10.10.60">
    <property type="entry name" value="Homeodomain-like"/>
    <property type="match status" value="1"/>
</dbReference>
<dbReference type="Gene3D" id="1.10.357.10">
    <property type="entry name" value="Tetracycline Repressor, domain 2"/>
    <property type="match status" value="1"/>
</dbReference>
<reference evidence="6" key="3">
    <citation type="submission" date="2023-12" db="EMBL/GenBank/DDBJ databases">
        <authorList>
            <person name="Sun Q."/>
            <person name="Inoue M."/>
        </authorList>
    </citation>
    <scope>NUCLEOTIDE SEQUENCE</scope>
    <source>
        <strain evidence="6">JCM 10667</strain>
    </source>
</reference>
<keyword evidence="3" id="KW-0804">Transcription</keyword>
<dbReference type="PRINTS" id="PR00455">
    <property type="entry name" value="HTHTETR"/>
</dbReference>
<evidence type="ECO:0000256" key="3">
    <source>
        <dbReference type="ARBA" id="ARBA00023163"/>
    </source>
</evidence>
<dbReference type="Pfam" id="PF00440">
    <property type="entry name" value="TetR_N"/>
    <property type="match status" value="1"/>
</dbReference>
<evidence type="ECO:0000256" key="4">
    <source>
        <dbReference type="PROSITE-ProRule" id="PRU00335"/>
    </source>
</evidence>
<keyword evidence="2 4" id="KW-0238">DNA-binding</keyword>
<dbReference type="InterPro" id="IPR050109">
    <property type="entry name" value="HTH-type_TetR-like_transc_reg"/>
</dbReference>
<dbReference type="EMBL" id="BAAAHD010000092">
    <property type="protein sequence ID" value="GAA0598555.1"/>
    <property type="molecule type" value="Genomic_DNA"/>
</dbReference>
<evidence type="ECO:0000313" key="7">
    <source>
        <dbReference type="EMBL" id="MBB4776381.1"/>
    </source>
</evidence>
<reference evidence="7 8" key="2">
    <citation type="submission" date="2020-08" db="EMBL/GenBank/DDBJ databases">
        <title>Sequencing the genomes of 1000 actinobacteria strains.</title>
        <authorList>
            <person name="Klenk H.-P."/>
        </authorList>
    </citation>
    <scope>NUCLEOTIDE SEQUENCE [LARGE SCALE GENOMIC DNA]</scope>
    <source>
        <strain evidence="7 8">DSM 44772</strain>
    </source>
</reference>
<dbReference type="PROSITE" id="PS50977">
    <property type="entry name" value="HTH_TETR_2"/>
    <property type="match status" value="1"/>
</dbReference>
<dbReference type="PANTHER" id="PTHR30055">
    <property type="entry name" value="HTH-TYPE TRANSCRIPTIONAL REGULATOR RUTR"/>
    <property type="match status" value="1"/>
</dbReference>
<dbReference type="RefSeq" id="WP_184886241.1">
    <property type="nucleotide sequence ID" value="NZ_BAAAHD010000092.1"/>
</dbReference>
<dbReference type="SUPFAM" id="SSF46689">
    <property type="entry name" value="Homeodomain-like"/>
    <property type="match status" value="1"/>
</dbReference>
<accession>A0A7W7IFY1</accession>
<evidence type="ECO:0000313" key="8">
    <source>
        <dbReference type="Proteomes" id="UP000549343"/>
    </source>
</evidence>
<evidence type="ECO:0000259" key="5">
    <source>
        <dbReference type="PROSITE" id="PS50977"/>
    </source>
</evidence>
<dbReference type="EMBL" id="JACHMV010000001">
    <property type="protein sequence ID" value="MBB4776381.1"/>
    <property type="molecule type" value="Genomic_DNA"/>
</dbReference>
<dbReference type="PANTHER" id="PTHR30055:SF238">
    <property type="entry name" value="MYCOFACTOCIN BIOSYNTHESIS TRANSCRIPTIONAL REGULATOR MFTR-RELATED"/>
    <property type="match status" value="1"/>
</dbReference>
<keyword evidence="9" id="KW-1185">Reference proteome</keyword>
<name>A0A7W7IFY1_9ACTN</name>
<protein>
    <submittedName>
        <fullName evidence="6 7">AcrR family transcriptional regulator</fullName>
    </submittedName>
</protein>
<dbReference type="InterPro" id="IPR009057">
    <property type="entry name" value="Homeodomain-like_sf"/>
</dbReference>
<feature type="DNA-binding region" description="H-T-H motif" evidence="4">
    <location>
        <begin position="24"/>
        <end position="43"/>
    </location>
</feature>
<feature type="domain" description="HTH tetR-type" evidence="5">
    <location>
        <begin position="1"/>
        <end position="61"/>
    </location>
</feature>
<dbReference type="GO" id="GO:0000976">
    <property type="term" value="F:transcription cis-regulatory region binding"/>
    <property type="evidence" value="ECO:0007669"/>
    <property type="project" value="TreeGrafter"/>
</dbReference>
<dbReference type="GO" id="GO:0003700">
    <property type="term" value="F:DNA-binding transcription factor activity"/>
    <property type="evidence" value="ECO:0007669"/>
    <property type="project" value="TreeGrafter"/>
</dbReference>
<evidence type="ECO:0000313" key="6">
    <source>
        <dbReference type="EMBL" id="GAA0598555.1"/>
    </source>
</evidence>
<evidence type="ECO:0000313" key="9">
    <source>
        <dbReference type="Proteomes" id="UP001501427"/>
    </source>
</evidence>
<dbReference type="InterPro" id="IPR001647">
    <property type="entry name" value="HTH_TetR"/>
</dbReference>
<dbReference type="AlphaFoldDB" id="A0A7W7IFY1"/>
<evidence type="ECO:0000256" key="1">
    <source>
        <dbReference type="ARBA" id="ARBA00023015"/>
    </source>
</evidence>
<organism evidence="7 8">
    <name type="scientific">Actinomadura livida</name>
    <dbReference type="NCBI Taxonomy" id="79909"/>
    <lineage>
        <taxon>Bacteria</taxon>
        <taxon>Bacillati</taxon>
        <taxon>Actinomycetota</taxon>
        <taxon>Actinomycetes</taxon>
        <taxon>Streptosporangiales</taxon>
        <taxon>Thermomonosporaceae</taxon>
        <taxon>Actinomadura</taxon>
    </lineage>
</organism>
<dbReference type="Proteomes" id="UP000549343">
    <property type="component" value="Unassembled WGS sequence"/>
</dbReference>
<dbReference type="Proteomes" id="UP001501427">
    <property type="component" value="Unassembled WGS sequence"/>
</dbReference>
<sequence length="202" mass="21613">MGARERILDAAADVMRRDGVARATTKEIAKAAGYSEALLYKHFRDKEELMLHVLKERMPAFTASHAAGEGTVEGNLVAVVHGALRFYRAAFPMMVSMVAQPRLMETMRDSLRKYGAGPQEPVLALARYLDAERELGRVAAGADTGAVAALLMGACFQQGFLRYFAEGPAGSGPPESAARDLVRPVLAELLPGRRAAKAPGGS</sequence>
<keyword evidence="1" id="KW-0805">Transcription regulation</keyword>
<proteinExistence type="predicted"/>
<comment type="caution">
    <text evidence="7">The sequence shown here is derived from an EMBL/GenBank/DDBJ whole genome shotgun (WGS) entry which is preliminary data.</text>
</comment>
<reference evidence="6 9" key="1">
    <citation type="journal article" date="2019" name="Int. J. Syst. Evol. Microbiol.">
        <title>The Global Catalogue of Microorganisms (GCM) 10K type strain sequencing project: providing services to taxonomists for standard genome sequencing and annotation.</title>
        <authorList>
            <consortium name="The Broad Institute Genomics Platform"/>
            <consortium name="The Broad Institute Genome Sequencing Center for Infectious Disease"/>
            <person name="Wu L."/>
            <person name="Ma J."/>
        </authorList>
    </citation>
    <scope>NUCLEOTIDE SEQUENCE [LARGE SCALE GENOMIC DNA]</scope>
    <source>
        <strain evidence="6 9">JCM 10667</strain>
    </source>
</reference>
<gene>
    <name evidence="7" type="ORF">F4557_004799</name>
    <name evidence="6" type="ORF">GCM10009546_70720</name>
</gene>